<dbReference type="GO" id="GO:0016779">
    <property type="term" value="F:nucleotidyltransferase activity"/>
    <property type="evidence" value="ECO:0007669"/>
    <property type="project" value="UniProtKB-KW"/>
</dbReference>
<keyword evidence="4" id="KW-0548">Nucleotidyltransferase</keyword>
<evidence type="ECO:0000256" key="6">
    <source>
        <dbReference type="ARBA" id="ARBA00023082"/>
    </source>
</evidence>
<dbReference type="PROSITE" id="PS00717">
    <property type="entry name" value="SIGMA54_1"/>
    <property type="match status" value="1"/>
</dbReference>
<dbReference type="Pfam" id="PF00309">
    <property type="entry name" value="Sigma54_AID"/>
    <property type="match status" value="1"/>
</dbReference>
<dbReference type="PIRSF" id="PIRSF000774">
    <property type="entry name" value="RpoN"/>
    <property type="match status" value="1"/>
</dbReference>
<keyword evidence="3" id="KW-0808">Transferase</keyword>
<evidence type="ECO:0000256" key="5">
    <source>
        <dbReference type="ARBA" id="ARBA00023015"/>
    </source>
</evidence>
<dbReference type="Gene3D" id="1.10.10.1330">
    <property type="entry name" value="RNA polymerase sigma-54 factor, core-binding domain"/>
    <property type="match status" value="1"/>
</dbReference>
<dbReference type="InterPro" id="IPR007634">
    <property type="entry name" value="RNA_pol_sigma_54_DNA-bd"/>
</dbReference>
<gene>
    <name evidence="11" type="primary">rpoN</name>
    <name evidence="11" type="ORF">H9868_02725</name>
</gene>
<evidence type="ECO:0000313" key="11">
    <source>
        <dbReference type="EMBL" id="HIW93434.1"/>
    </source>
</evidence>
<dbReference type="Proteomes" id="UP000824192">
    <property type="component" value="Unassembled WGS sequence"/>
</dbReference>
<dbReference type="PANTHER" id="PTHR32248:SF4">
    <property type="entry name" value="RNA POLYMERASE SIGMA-54 FACTOR"/>
    <property type="match status" value="1"/>
</dbReference>
<comment type="similarity">
    <text evidence="1">Belongs to the sigma-54 factor family.</text>
</comment>
<protein>
    <submittedName>
        <fullName evidence="11">RNA polymerase factor sigma-54</fullName>
    </submittedName>
</protein>
<dbReference type="GO" id="GO:0001216">
    <property type="term" value="F:DNA-binding transcription activator activity"/>
    <property type="evidence" value="ECO:0007669"/>
    <property type="project" value="InterPro"/>
</dbReference>
<keyword evidence="5" id="KW-0805">Transcription regulation</keyword>
<evidence type="ECO:0000256" key="4">
    <source>
        <dbReference type="ARBA" id="ARBA00022695"/>
    </source>
</evidence>
<accession>A0A9D1UMJ1</accession>
<keyword evidence="2" id="KW-0240">DNA-directed RNA polymerase</keyword>
<feature type="domain" description="RNA polymerase sigma factor 54 core-binding" evidence="10">
    <location>
        <begin position="98"/>
        <end position="279"/>
    </location>
</feature>
<dbReference type="GO" id="GO:0003677">
    <property type="term" value="F:DNA binding"/>
    <property type="evidence" value="ECO:0007669"/>
    <property type="project" value="UniProtKB-KW"/>
</dbReference>
<dbReference type="InterPro" id="IPR000394">
    <property type="entry name" value="RNA_pol_sigma_54"/>
</dbReference>
<dbReference type="Gene3D" id="1.10.10.60">
    <property type="entry name" value="Homeodomain-like"/>
    <property type="match status" value="1"/>
</dbReference>
<dbReference type="PROSITE" id="PS50044">
    <property type="entry name" value="SIGMA54_3"/>
    <property type="match status" value="1"/>
</dbReference>
<organism evidence="11 12">
    <name type="scientific">Candidatus Flavonifractor merdipullorum</name>
    <dbReference type="NCBI Taxonomy" id="2838590"/>
    <lineage>
        <taxon>Bacteria</taxon>
        <taxon>Bacillati</taxon>
        <taxon>Bacillota</taxon>
        <taxon>Clostridia</taxon>
        <taxon>Eubacteriales</taxon>
        <taxon>Oscillospiraceae</taxon>
        <taxon>Flavonifractor</taxon>
    </lineage>
</organism>
<proteinExistence type="inferred from homology"/>
<dbReference type="InterPro" id="IPR007046">
    <property type="entry name" value="RNA_pol_sigma_54_core-bd"/>
</dbReference>
<keyword evidence="6" id="KW-0731">Sigma factor</keyword>
<dbReference type="GO" id="GO:0006352">
    <property type="term" value="P:DNA-templated transcription initiation"/>
    <property type="evidence" value="ECO:0007669"/>
    <property type="project" value="InterPro"/>
</dbReference>
<name>A0A9D1UMJ1_9FIRM</name>
<dbReference type="PANTHER" id="PTHR32248">
    <property type="entry name" value="RNA POLYMERASE SIGMA-54 FACTOR"/>
    <property type="match status" value="1"/>
</dbReference>
<evidence type="ECO:0000256" key="7">
    <source>
        <dbReference type="ARBA" id="ARBA00023125"/>
    </source>
</evidence>
<evidence type="ECO:0000256" key="1">
    <source>
        <dbReference type="ARBA" id="ARBA00008798"/>
    </source>
</evidence>
<dbReference type="Pfam" id="PF04963">
    <property type="entry name" value="Sigma54_CBD"/>
    <property type="match status" value="1"/>
</dbReference>
<dbReference type="PRINTS" id="PR00045">
    <property type="entry name" value="SIGMA54FCT"/>
</dbReference>
<evidence type="ECO:0000256" key="3">
    <source>
        <dbReference type="ARBA" id="ARBA00022679"/>
    </source>
</evidence>
<dbReference type="EMBL" id="DXGA01000061">
    <property type="protein sequence ID" value="HIW93434.1"/>
    <property type="molecule type" value="Genomic_DNA"/>
</dbReference>
<dbReference type="PROSITE" id="PS00718">
    <property type="entry name" value="SIGMA54_2"/>
    <property type="match status" value="1"/>
</dbReference>
<evidence type="ECO:0000259" key="10">
    <source>
        <dbReference type="Pfam" id="PF04963"/>
    </source>
</evidence>
<feature type="domain" description="RNA polymerase sigma factor 54 DNA-binding" evidence="9">
    <location>
        <begin position="293"/>
        <end position="449"/>
    </location>
</feature>
<evidence type="ECO:0000256" key="2">
    <source>
        <dbReference type="ARBA" id="ARBA00022478"/>
    </source>
</evidence>
<dbReference type="NCBIfam" id="TIGR02395">
    <property type="entry name" value="rpoN_sigma"/>
    <property type="match status" value="1"/>
</dbReference>
<dbReference type="AlphaFoldDB" id="A0A9D1UMJ1"/>
<evidence type="ECO:0000259" key="9">
    <source>
        <dbReference type="Pfam" id="PF04552"/>
    </source>
</evidence>
<comment type="caution">
    <text evidence="11">The sequence shown here is derived from an EMBL/GenBank/DDBJ whole genome shotgun (WGS) entry which is preliminary data.</text>
</comment>
<keyword evidence="8" id="KW-0804">Transcription</keyword>
<reference evidence="11" key="2">
    <citation type="submission" date="2021-04" db="EMBL/GenBank/DDBJ databases">
        <authorList>
            <person name="Gilroy R."/>
        </authorList>
    </citation>
    <scope>NUCLEOTIDE SEQUENCE</scope>
    <source>
        <strain evidence="11">ChiGjej6B6-1540</strain>
    </source>
</reference>
<dbReference type="GO" id="GO:0016987">
    <property type="term" value="F:sigma factor activity"/>
    <property type="evidence" value="ECO:0007669"/>
    <property type="project" value="UniProtKB-KW"/>
</dbReference>
<evidence type="ECO:0000256" key="8">
    <source>
        <dbReference type="ARBA" id="ARBA00023163"/>
    </source>
</evidence>
<keyword evidence="7" id="KW-0238">DNA-binding</keyword>
<dbReference type="InterPro" id="IPR038709">
    <property type="entry name" value="RpoN_core-bd_sf"/>
</dbReference>
<dbReference type="GO" id="GO:0000428">
    <property type="term" value="C:DNA-directed RNA polymerase complex"/>
    <property type="evidence" value="ECO:0007669"/>
    <property type="project" value="UniProtKB-KW"/>
</dbReference>
<reference evidence="11" key="1">
    <citation type="journal article" date="2021" name="PeerJ">
        <title>Extensive microbial diversity within the chicken gut microbiome revealed by metagenomics and culture.</title>
        <authorList>
            <person name="Gilroy R."/>
            <person name="Ravi A."/>
            <person name="Getino M."/>
            <person name="Pursley I."/>
            <person name="Horton D.L."/>
            <person name="Alikhan N.F."/>
            <person name="Baker D."/>
            <person name="Gharbi K."/>
            <person name="Hall N."/>
            <person name="Watson M."/>
            <person name="Adriaenssens E.M."/>
            <person name="Foster-Nyarko E."/>
            <person name="Jarju S."/>
            <person name="Secka A."/>
            <person name="Antonio M."/>
            <person name="Oren A."/>
            <person name="Chaudhuri R.R."/>
            <person name="La Ragione R."/>
            <person name="Hildebrand F."/>
            <person name="Pallen M.J."/>
        </authorList>
    </citation>
    <scope>NUCLEOTIDE SEQUENCE</scope>
    <source>
        <strain evidence="11">ChiGjej6B6-1540</strain>
    </source>
</reference>
<sequence>MELGMMQKQVQTLSPLMMQSMEILQMGTQELREYVEKTVQENPVLDAEERTGEAGERFRELGRQLEWLESNDRQNVFYYRQDDEDAPLREYGVAENWEETLYGHLISQIQGMELSASERKAVTFLAESLNGSGWLDEPMETLAQAAGCEMDMMERGLEILQRLDPAGVGARNLSECLVLQLRRADPGDTLAVRIAQGCLEPLARSQYSLIAKKLGAELCAVRKACGRIRELNPRPGAGFAGREAPSYITPDVVVVWEHDHFEVVADDQALPTLTLSGYYSRLFRECKEAEVQSYLCDKVRQAKWVIRSIEQRRSTLLECARCIVELQEAFFRKGPGHLAPMSLADVAERVGVHESTVSRAVREKYLQCDKGVYPLGYFFSRRLGEGNDGASPDAAKAIIRRLIEGEDRRAPLSDQKLCERMAEEGCVISRRTVAKYREELGIPSTTGRKCYE</sequence>
<dbReference type="Pfam" id="PF04552">
    <property type="entry name" value="Sigma54_DBD"/>
    <property type="match status" value="1"/>
</dbReference>
<evidence type="ECO:0000313" key="12">
    <source>
        <dbReference type="Proteomes" id="UP000824192"/>
    </source>
</evidence>